<evidence type="ECO:0000313" key="9">
    <source>
        <dbReference type="Proteomes" id="UP001186944"/>
    </source>
</evidence>
<dbReference type="GO" id="GO:0006357">
    <property type="term" value="P:regulation of transcription by RNA polymerase II"/>
    <property type="evidence" value="ECO:0007669"/>
    <property type="project" value="TreeGrafter"/>
</dbReference>
<accession>A0AA88XWU6</accession>
<keyword evidence="3" id="KW-0539">Nucleus</keyword>
<dbReference type="Gene3D" id="1.10.10.1580">
    <property type="entry name" value="Interferon regulatory factor 2-binding protein"/>
    <property type="match status" value="1"/>
</dbReference>
<evidence type="ECO:0000256" key="4">
    <source>
        <dbReference type="SAM" id="MobiDB-lite"/>
    </source>
</evidence>
<evidence type="ECO:0000256" key="3">
    <source>
        <dbReference type="ARBA" id="ARBA00023242"/>
    </source>
</evidence>
<proteinExistence type="inferred from homology"/>
<feature type="domain" description="IRF-2BP1/2-like middle" evidence="7">
    <location>
        <begin position="229"/>
        <end position="361"/>
    </location>
</feature>
<sequence>MPHRAQRQQCYLCDLPRMPWAMLHDFSEPVCRGCVNYEGADRLEVVLDAARQMKRSHGFPDSRQPSSKPHHGLPSQRNSHEHMDHPPRHPGAHPDRYDNRSRNVMNDFTPSNQRLSGAVANGSNIIHSRSEDPVVDHHRMPNIPASAARAVSAVFPIHHPPIHTTSGLGVHPPPPPGRHVFGMSAGPSIGHPQVQLLNGKRIDHDDDDVTAHHTNDDRHENIFKFTPPEEMAKRPQIVRETIAALSSAVPFEIRFKKDHHLYGRVFAFDSTSKNGIDFELKVFMEYPLGSGNIYNSASSVAKQMHIESMKDIGKGLSSGYKYLEYEMKHGGGDWKILSELLSETIRFFKEAVKPEIIPSPYHNPNFPPLPTPTTRPHVPLAHTRSQGSHGSFEGQGKKRKASPEPESDFGEQRKRQQWIQSQSEALKMTISSAGYGSAGSSSASPLSNHTPTPPEVPNGQTVNGPSPMAALMNVTDNINSGPGSPNNRSNLHNAQSPNSTQAGRGRSQTLVNDGHSSTNGHESAVPNSESLKCTICHERLEDTHFVQCPSVSEHKFCFPCSRDSIKRQGAGSEVYCPSGKKCPLVGSNVPWAFMQGEIATILGEDYKQDMKIKKERDT</sequence>
<feature type="domain" description="Interferon regulatory factor 2-binding protein 1/2-like zinc finger" evidence="5">
    <location>
        <begin position="6"/>
        <end position="57"/>
    </location>
</feature>
<keyword evidence="9" id="KW-1185">Reference proteome</keyword>
<protein>
    <submittedName>
        <fullName evidence="8">Uncharacterized protein</fullName>
    </submittedName>
</protein>
<feature type="compositionally biased region" description="Low complexity" evidence="4">
    <location>
        <begin position="477"/>
        <end position="490"/>
    </location>
</feature>
<evidence type="ECO:0000313" key="8">
    <source>
        <dbReference type="EMBL" id="KAK3093469.1"/>
    </source>
</evidence>
<dbReference type="Pfam" id="PF11261">
    <property type="entry name" value="IRF-2BP1_2"/>
    <property type="match status" value="1"/>
</dbReference>
<dbReference type="CDD" id="cd16511">
    <property type="entry name" value="vRING-HC_IRF2BP1-like"/>
    <property type="match status" value="1"/>
</dbReference>
<name>A0AA88XWU6_PINIB</name>
<dbReference type="PANTHER" id="PTHR10816:SF19">
    <property type="entry name" value="PROTEIN INTERACTING WITH TTK69 AND SIN3A, ISOFORM D"/>
    <property type="match status" value="1"/>
</dbReference>
<dbReference type="Pfam" id="PF25454">
    <property type="entry name" value="zf-C3HC4_IRF-2BP1_2"/>
    <property type="match status" value="1"/>
</dbReference>
<reference evidence="8" key="1">
    <citation type="submission" date="2019-08" db="EMBL/GenBank/DDBJ databases">
        <title>The improved chromosome-level genome for the pearl oyster Pinctada fucata martensii using PacBio sequencing and Hi-C.</title>
        <authorList>
            <person name="Zheng Z."/>
        </authorList>
    </citation>
    <scope>NUCLEOTIDE SEQUENCE</scope>
    <source>
        <strain evidence="8">ZZ-2019</strain>
        <tissue evidence="8">Adductor muscle</tissue>
    </source>
</reference>
<gene>
    <name evidence="8" type="ORF">FSP39_016136</name>
</gene>
<evidence type="ECO:0000259" key="6">
    <source>
        <dbReference type="Pfam" id="PF25454"/>
    </source>
</evidence>
<dbReference type="PANTHER" id="PTHR10816">
    <property type="entry name" value="MYELIN TRANSCRIPTION FACTOR 1-RELATED"/>
    <property type="match status" value="1"/>
</dbReference>
<evidence type="ECO:0000256" key="2">
    <source>
        <dbReference type="ARBA" id="ARBA00010802"/>
    </source>
</evidence>
<dbReference type="GO" id="GO:0005634">
    <property type="term" value="C:nucleus"/>
    <property type="evidence" value="ECO:0007669"/>
    <property type="project" value="UniProtKB-SubCell"/>
</dbReference>
<dbReference type="FunFam" id="1.10.10.1580:FF:000001">
    <property type="entry name" value="interferon regulatory factor 2-binding protein 2"/>
    <property type="match status" value="1"/>
</dbReference>
<feature type="compositionally biased region" description="Low complexity" evidence="4">
    <location>
        <begin position="433"/>
        <end position="444"/>
    </location>
</feature>
<dbReference type="InterPro" id="IPR022750">
    <property type="entry name" value="IRF-2BP1_2-like_Znf"/>
</dbReference>
<feature type="region of interest" description="Disordered" evidence="4">
    <location>
        <begin position="359"/>
        <end position="420"/>
    </location>
</feature>
<dbReference type="Pfam" id="PF25457">
    <property type="entry name" value="IRF-2BP1_2_M"/>
    <property type="match status" value="1"/>
</dbReference>
<feature type="region of interest" description="Disordered" evidence="4">
    <location>
        <begin position="54"/>
        <end position="116"/>
    </location>
</feature>
<dbReference type="InterPro" id="IPR058682">
    <property type="entry name" value="IRF-2BP1/2-like_M"/>
</dbReference>
<dbReference type="InterPro" id="IPR044882">
    <property type="entry name" value="I2BP1/2_C3HC4-RING_sf"/>
</dbReference>
<organism evidence="8 9">
    <name type="scientific">Pinctada imbricata</name>
    <name type="common">Atlantic pearl-oyster</name>
    <name type="synonym">Pinctada martensii</name>
    <dbReference type="NCBI Taxonomy" id="66713"/>
    <lineage>
        <taxon>Eukaryota</taxon>
        <taxon>Metazoa</taxon>
        <taxon>Spiralia</taxon>
        <taxon>Lophotrochozoa</taxon>
        <taxon>Mollusca</taxon>
        <taxon>Bivalvia</taxon>
        <taxon>Autobranchia</taxon>
        <taxon>Pteriomorphia</taxon>
        <taxon>Pterioida</taxon>
        <taxon>Pterioidea</taxon>
        <taxon>Pteriidae</taxon>
        <taxon>Pinctada</taxon>
    </lineage>
</organism>
<feature type="compositionally biased region" description="Polar residues" evidence="4">
    <location>
        <begin position="491"/>
        <end position="527"/>
    </location>
</feature>
<feature type="domain" description="Interferon regulatory factor 2-binding protein 1/2-like C3HC4 zinc finger" evidence="6">
    <location>
        <begin position="531"/>
        <end position="602"/>
    </location>
</feature>
<evidence type="ECO:0000259" key="5">
    <source>
        <dbReference type="Pfam" id="PF11261"/>
    </source>
</evidence>
<dbReference type="InterPro" id="IPR057414">
    <property type="entry name" value="Zf-C3HC4_IRF-2BP1_2"/>
</dbReference>
<feature type="compositionally biased region" description="Polar residues" evidence="4">
    <location>
        <begin position="102"/>
        <end position="116"/>
    </location>
</feature>
<dbReference type="AlphaFoldDB" id="A0AA88XWU6"/>
<dbReference type="GO" id="GO:0003714">
    <property type="term" value="F:transcription corepressor activity"/>
    <property type="evidence" value="ECO:0007669"/>
    <property type="project" value="TreeGrafter"/>
</dbReference>
<comment type="similarity">
    <text evidence="2">Belongs to the IRF2BP family.</text>
</comment>
<evidence type="ECO:0000259" key="7">
    <source>
        <dbReference type="Pfam" id="PF25457"/>
    </source>
</evidence>
<feature type="region of interest" description="Disordered" evidence="4">
    <location>
        <begin position="433"/>
        <end position="527"/>
    </location>
</feature>
<comment type="subcellular location">
    <subcellularLocation>
        <location evidence="1">Nucleus</location>
    </subcellularLocation>
</comment>
<feature type="compositionally biased region" description="Basic and acidic residues" evidence="4">
    <location>
        <begin position="78"/>
        <end position="101"/>
    </location>
</feature>
<comment type="caution">
    <text evidence="8">The sequence shown here is derived from an EMBL/GenBank/DDBJ whole genome shotgun (WGS) entry which is preliminary data.</text>
</comment>
<evidence type="ECO:0000256" key="1">
    <source>
        <dbReference type="ARBA" id="ARBA00004123"/>
    </source>
</evidence>
<dbReference type="EMBL" id="VSWD01000009">
    <property type="protein sequence ID" value="KAK3093469.1"/>
    <property type="molecule type" value="Genomic_DNA"/>
</dbReference>
<dbReference type="SUPFAM" id="SSF57850">
    <property type="entry name" value="RING/U-box"/>
    <property type="match status" value="1"/>
</dbReference>
<dbReference type="Proteomes" id="UP001186944">
    <property type="component" value="Unassembled WGS sequence"/>
</dbReference>